<proteinExistence type="predicted"/>
<evidence type="ECO:0000313" key="3">
    <source>
        <dbReference type="Proteomes" id="UP000593579"/>
    </source>
</evidence>
<reference evidence="2 3" key="1">
    <citation type="journal article" date="2019" name="Genome Biol. Evol.">
        <title>Insights into the evolution of the New World diploid cottons (Gossypium, subgenus Houzingenia) based on genome sequencing.</title>
        <authorList>
            <person name="Grover C.E."/>
            <person name="Arick M.A. 2nd"/>
            <person name="Thrash A."/>
            <person name="Conover J.L."/>
            <person name="Sanders W.S."/>
            <person name="Peterson D.G."/>
            <person name="Frelichowski J.E."/>
            <person name="Scheffler J.A."/>
            <person name="Scheffler B.E."/>
            <person name="Wendel J.F."/>
        </authorList>
    </citation>
    <scope>NUCLEOTIDE SEQUENCE [LARGE SCALE GENOMIC DNA]</scope>
    <source>
        <strain evidence="2">5</strain>
        <tissue evidence="2">Leaf</tissue>
    </source>
</reference>
<feature type="region of interest" description="Disordered" evidence="1">
    <location>
        <begin position="60"/>
        <end position="86"/>
    </location>
</feature>
<dbReference type="EMBL" id="JABEZY010000011">
    <property type="protein sequence ID" value="MBA0749394.1"/>
    <property type="molecule type" value="Genomic_DNA"/>
</dbReference>
<gene>
    <name evidence="2" type="ORF">Gogos_003330</name>
</gene>
<comment type="caution">
    <text evidence="2">The sequence shown here is derived from an EMBL/GenBank/DDBJ whole genome shotgun (WGS) entry which is preliminary data.</text>
</comment>
<keyword evidence="3" id="KW-1185">Reference proteome</keyword>
<dbReference type="OrthoDB" id="1001065at2759"/>
<dbReference type="Proteomes" id="UP000593579">
    <property type="component" value="Unassembled WGS sequence"/>
</dbReference>
<evidence type="ECO:0000256" key="1">
    <source>
        <dbReference type="SAM" id="MobiDB-lite"/>
    </source>
</evidence>
<organism evidence="2 3">
    <name type="scientific">Gossypium gossypioides</name>
    <name type="common">Mexican cotton</name>
    <name type="synonym">Selera gossypioides</name>
    <dbReference type="NCBI Taxonomy" id="34282"/>
    <lineage>
        <taxon>Eukaryota</taxon>
        <taxon>Viridiplantae</taxon>
        <taxon>Streptophyta</taxon>
        <taxon>Embryophyta</taxon>
        <taxon>Tracheophyta</taxon>
        <taxon>Spermatophyta</taxon>
        <taxon>Magnoliopsida</taxon>
        <taxon>eudicotyledons</taxon>
        <taxon>Gunneridae</taxon>
        <taxon>Pentapetalae</taxon>
        <taxon>rosids</taxon>
        <taxon>malvids</taxon>
        <taxon>Malvales</taxon>
        <taxon>Malvaceae</taxon>
        <taxon>Malvoideae</taxon>
        <taxon>Gossypium</taxon>
    </lineage>
</organism>
<sequence>MRGRLDEYWATFRKKYIEFWQYRYDYLPKREPFLMSELATSLDYMDWFRHHGKPYLLLASERSRQHHRRRPRQGSINPRSRGDAAEGSISLAHAHKDLIAMQPPTRLSSHTLTRSGGYSVGGYDMVAVIYGGGR</sequence>
<dbReference type="AlphaFoldDB" id="A0A7J9CM78"/>
<protein>
    <submittedName>
        <fullName evidence="2">Uncharacterized protein</fullName>
    </submittedName>
</protein>
<name>A0A7J9CM78_GOSGO</name>
<evidence type="ECO:0000313" key="2">
    <source>
        <dbReference type="EMBL" id="MBA0749394.1"/>
    </source>
</evidence>
<accession>A0A7J9CM78</accession>